<dbReference type="RefSeq" id="WP_119606205.1">
    <property type="nucleotide sequence ID" value="NZ_QXFH01000004.1"/>
</dbReference>
<evidence type="ECO:0000259" key="1">
    <source>
        <dbReference type="Pfam" id="PF12969"/>
    </source>
</evidence>
<dbReference type="Gene3D" id="2.60.40.3140">
    <property type="match status" value="1"/>
</dbReference>
<dbReference type="Proteomes" id="UP000266067">
    <property type="component" value="Unassembled WGS sequence"/>
</dbReference>
<protein>
    <submittedName>
        <fullName evidence="2">DUF3857 domain-containing protein</fullName>
    </submittedName>
</protein>
<dbReference type="Pfam" id="PF12969">
    <property type="entry name" value="DUF3857"/>
    <property type="match status" value="1"/>
</dbReference>
<accession>A0A3A1NE54</accession>
<dbReference type="AlphaFoldDB" id="A0A3A1NE54"/>
<reference evidence="2 3" key="1">
    <citation type="submission" date="2018-08" db="EMBL/GenBank/DDBJ databases">
        <title>Proposal of Muricauda 72 sp.nov. and Muricauda NH166 sp.nov., isolated from seawater.</title>
        <authorList>
            <person name="Cheng H."/>
            <person name="Wu Y.-H."/>
            <person name="Guo L.-L."/>
            <person name="Xu X.-W."/>
        </authorList>
    </citation>
    <scope>NUCLEOTIDE SEQUENCE [LARGE SCALE GENOMIC DNA]</scope>
    <source>
        <strain evidence="2 3">KCTC 22173</strain>
    </source>
</reference>
<gene>
    <name evidence="2" type="ORF">D2V08_00545</name>
</gene>
<proteinExistence type="predicted"/>
<comment type="caution">
    <text evidence="2">The sequence shown here is derived from an EMBL/GenBank/DDBJ whole genome shotgun (WGS) entry which is preliminary data.</text>
</comment>
<keyword evidence="3" id="KW-1185">Reference proteome</keyword>
<dbReference type="InterPro" id="IPR024618">
    <property type="entry name" value="DUF3857"/>
</dbReference>
<feature type="domain" description="DUF3857" evidence="1">
    <location>
        <begin position="67"/>
        <end position="181"/>
    </location>
</feature>
<dbReference type="EMBL" id="QXFH01000004">
    <property type="protein sequence ID" value="RIV38232.1"/>
    <property type="molecule type" value="Genomic_DNA"/>
</dbReference>
<name>A0A3A1NE54_9FLAO</name>
<sequence>MKKVIVLLVLFQSISVIGQEVYFGQLSNFESEFKTYEKDTTAHAVYLYEKGENYFEVRRGYVRLIKKYHARIKILDKEGFSEAEITIPYYHSGGRTEIVGNIEGISHTQGLKYNVVQSTIYDVEVNERWSEKRFTFPNVQVGSILEYTYEIQSPFFYNLNGWAFQEHIPKIYTQYNAEIPGNYIYNRSLLGEFSLDVNEASIKSDCFSVPGVGKQADCEVLKYAMKDVPAFKNDEEYMLAPSNYRSRLEFELSEYQGFDGITQNFTKSWKDVDKEFRTDGDIGGQLRKKNYFERNIPLEIISGNEDDLVKAKNLYNFVKLHYTWNGKFGIFRDNNVKKAFNEGTGNVAEINITLINLLNASGIDTDLMVLSTRKHGLPKKSHPVMSDFNYVVAKVEIEGTTYLLDATEKQLPFGMLPYRCLNYYGRVMELDGDSYWYDIAPQKQNSRAIRVQVKLDPENGLANGVVDETSKGYDAYFKRTHIASVTEEEYLEDIEKENIDGFYVDDYEIVQEKSDEKNLVERYSFEAEELQPSETIYFNPFLVRYFKNNPFKAETRNYPVDFGYLRKFNYMANIAIPEGYKVKELPKPINLALPDGSGVLRFNTSKMKGDVMVVFSFQLRATQYKSEGYQFIKEFFGKAVATQNQTYLVLERE</sequence>
<evidence type="ECO:0000313" key="2">
    <source>
        <dbReference type="EMBL" id="RIV38232.1"/>
    </source>
</evidence>
<evidence type="ECO:0000313" key="3">
    <source>
        <dbReference type="Proteomes" id="UP000266067"/>
    </source>
</evidence>
<dbReference type="OrthoDB" id="98874at2"/>
<dbReference type="Gene3D" id="3.10.620.30">
    <property type="match status" value="1"/>
</dbReference>
<dbReference type="Gene3D" id="2.60.120.1130">
    <property type="match status" value="1"/>
</dbReference>
<organism evidence="2 3">
    <name type="scientific">Flagellimonas lutimaris</name>
    <dbReference type="NCBI Taxonomy" id="475082"/>
    <lineage>
        <taxon>Bacteria</taxon>
        <taxon>Pseudomonadati</taxon>
        <taxon>Bacteroidota</taxon>
        <taxon>Flavobacteriia</taxon>
        <taxon>Flavobacteriales</taxon>
        <taxon>Flavobacteriaceae</taxon>
        <taxon>Flagellimonas</taxon>
    </lineage>
</organism>